<evidence type="ECO:0000313" key="3">
    <source>
        <dbReference type="EMBL" id="KAK2721259.1"/>
    </source>
</evidence>
<name>A0AA88LCK4_ARTSF</name>
<sequence>MMNLSYYTAALLIVSSICCTGTEAWSNEGLIIYFEDPSDTFPVSFIFNKDDNLLWDVASDRYTRESNTYIKPLKHIDNSMYVSRSVFPPVDSKYPKRCVFDPWYGYSSCYFRELDYEKCSSIGKCGAAKNSIKLIKMKRVPRNNYYDDSYVQTESFSKQRLIRDDKGLLEVLRLLDMDTKDKLLKLERTPQNSYNDVSYSQIELYPEQNKPGSGNDLTEILRLLEIEPYTKAGVLEDIQVMLNEIVDTAEKIKHDHDQIRRNKHTVITKQLDLFNLIQKNRAKIEDRGTEPTRHKGRIIPNERFRSFKQHIEETLAEIYSSPRDQVHIKKETRTALAGDASKPLSDLLSKLFRWENSIQNKQYRLEKTSLETERSFDANQIDPVKIKNKVFGVLRDRVSDPQEAEGNIPSDQCKGKCRMESLAEESEKPSKFKDDETDYQKILAILVGQEEKKEEKRESEKKIANEKYELGRAQMQKLFDSNEKFLHNRADDQLDFGLVDEAAKSCKFEQKAILNKQHEPIKYDKKNIFSENEEPSQVDTNHVQRMILERIMNALLARERAHKLNAGNVPYEQHGTEEQPKNYKADGHSTNNLNVIQKHCTTAADHDSGVCQSNNEHLGSEEQNINQIVEKKEESSDTNSYPINDDVSSLLDGKTVPKPIEEATSAKLSNSEQDFQNETKKQDIATGNTIEEIIADN</sequence>
<proteinExistence type="predicted"/>
<reference evidence="3" key="1">
    <citation type="submission" date="2023-07" db="EMBL/GenBank/DDBJ databases">
        <title>Chromosome-level genome assembly of Artemia franciscana.</title>
        <authorList>
            <person name="Jo E."/>
        </authorList>
    </citation>
    <scope>NUCLEOTIDE SEQUENCE</scope>
    <source>
        <tissue evidence="3">Whole body</tissue>
    </source>
</reference>
<protein>
    <submittedName>
        <fullName evidence="3">Uncharacterized protein</fullName>
    </submittedName>
</protein>
<feature type="chain" id="PRO_5041657645" evidence="2">
    <location>
        <begin position="25"/>
        <end position="697"/>
    </location>
</feature>
<gene>
    <name evidence="3" type="ORF">QYM36_003513</name>
</gene>
<accession>A0AA88LCK4</accession>
<keyword evidence="2" id="KW-0732">Signal</keyword>
<dbReference type="Proteomes" id="UP001187531">
    <property type="component" value="Unassembled WGS sequence"/>
</dbReference>
<evidence type="ECO:0000313" key="4">
    <source>
        <dbReference type="Proteomes" id="UP001187531"/>
    </source>
</evidence>
<keyword evidence="4" id="KW-1185">Reference proteome</keyword>
<feature type="compositionally biased region" description="Polar residues" evidence="1">
    <location>
        <begin position="666"/>
        <end position="676"/>
    </location>
</feature>
<evidence type="ECO:0000256" key="2">
    <source>
        <dbReference type="SAM" id="SignalP"/>
    </source>
</evidence>
<comment type="caution">
    <text evidence="3">The sequence shown here is derived from an EMBL/GenBank/DDBJ whole genome shotgun (WGS) entry which is preliminary data.</text>
</comment>
<organism evidence="3 4">
    <name type="scientific">Artemia franciscana</name>
    <name type="common">Brine shrimp</name>
    <name type="synonym">Artemia sanfranciscana</name>
    <dbReference type="NCBI Taxonomy" id="6661"/>
    <lineage>
        <taxon>Eukaryota</taxon>
        <taxon>Metazoa</taxon>
        <taxon>Ecdysozoa</taxon>
        <taxon>Arthropoda</taxon>
        <taxon>Crustacea</taxon>
        <taxon>Branchiopoda</taxon>
        <taxon>Anostraca</taxon>
        <taxon>Artemiidae</taxon>
        <taxon>Artemia</taxon>
    </lineage>
</organism>
<dbReference type="AlphaFoldDB" id="A0AA88LCK4"/>
<evidence type="ECO:0000256" key="1">
    <source>
        <dbReference type="SAM" id="MobiDB-lite"/>
    </source>
</evidence>
<dbReference type="EMBL" id="JAVRJZ010000006">
    <property type="protein sequence ID" value="KAK2721259.1"/>
    <property type="molecule type" value="Genomic_DNA"/>
</dbReference>
<feature type="region of interest" description="Disordered" evidence="1">
    <location>
        <begin position="630"/>
        <end position="682"/>
    </location>
</feature>
<feature type="signal peptide" evidence="2">
    <location>
        <begin position="1"/>
        <end position="24"/>
    </location>
</feature>